<dbReference type="InterPro" id="IPR011044">
    <property type="entry name" value="Quino_amine_DH_bsu"/>
</dbReference>
<keyword evidence="2" id="KW-0808">Transferase</keyword>
<dbReference type="SUPFAM" id="SSF50969">
    <property type="entry name" value="YVTN repeat-like/Quinoprotein amine dehydrogenase"/>
    <property type="match status" value="1"/>
</dbReference>
<dbReference type="PANTHER" id="PTHR31270:SF1">
    <property type="entry name" value="GLUTAMINYL-PEPTIDE CYCLOTRANSFERASE"/>
    <property type="match status" value="1"/>
</dbReference>
<name>A0A518EQJ1_9BACT</name>
<dbReference type="Gene3D" id="2.130.10.10">
    <property type="entry name" value="YVTN repeat-like/Quinoprotein amine dehydrogenase"/>
    <property type="match status" value="1"/>
</dbReference>
<evidence type="ECO:0000313" key="3">
    <source>
        <dbReference type="Proteomes" id="UP000320390"/>
    </source>
</evidence>
<dbReference type="EMBL" id="CP036434">
    <property type="protein sequence ID" value="QDV06351.1"/>
    <property type="molecule type" value="Genomic_DNA"/>
</dbReference>
<gene>
    <name evidence="2" type="ORF">Poly30_18600</name>
</gene>
<accession>A0A518EQJ1</accession>
<feature type="region of interest" description="Disordered" evidence="1">
    <location>
        <begin position="36"/>
        <end position="70"/>
    </location>
</feature>
<reference evidence="2 3" key="1">
    <citation type="submission" date="2019-02" db="EMBL/GenBank/DDBJ databases">
        <title>Deep-cultivation of Planctomycetes and their phenomic and genomic characterization uncovers novel biology.</title>
        <authorList>
            <person name="Wiegand S."/>
            <person name="Jogler M."/>
            <person name="Boedeker C."/>
            <person name="Pinto D."/>
            <person name="Vollmers J."/>
            <person name="Rivas-Marin E."/>
            <person name="Kohn T."/>
            <person name="Peeters S.H."/>
            <person name="Heuer A."/>
            <person name="Rast P."/>
            <person name="Oberbeckmann S."/>
            <person name="Bunk B."/>
            <person name="Jeske O."/>
            <person name="Meyerdierks A."/>
            <person name="Storesund J.E."/>
            <person name="Kallscheuer N."/>
            <person name="Luecker S."/>
            <person name="Lage O.M."/>
            <person name="Pohl T."/>
            <person name="Merkel B.J."/>
            <person name="Hornburger P."/>
            <person name="Mueller R.-W."/>
            <person name="Bruemmer F."/>
            <person name="Labrenz M."/>
            <person name="Spormann A.M."/>
            <person name="Op den Camp H."/>
            <person name="Overmann J."/>
            <person name="Amann R."/>
            <person name="Jetten M.S.M."/>
            <person name="Mascher T."/>
            <person name="Medema M.H."/>
            <person name="Devos D.P."/>
            <person name="Kaster A.-K."/>
            <person name="Ovreas L."/>
            <person name="Rohde M."/>
            <person name="Galperin M.Y."/>
            <person name="Jogler C."/>
        </authorList>
    </citation>
    <scope>NUCLEOTIDE SEQUENCE [LARGE SCALE GENOMIC DNA]</scope>
    <source>
        <strain evidence="2 3">Poly30</strain>
    </source>
</reference>
<evidence type="ECO:0000256" key="1">
    <source>
        <dbReference type="SAM" id="MobiDB-lite"/>
    </source>
</evidence>
<protein>
    <submittedName>
        <fullName evidence="2">Glutamine cyclotransferase</fullName>
    </submittedName>
</protein>
<organism evidence="2 3">
    <name type="scientific">Saltatorellus ferox</name>
    <dbReference type="NCBI Taxonomy" id="2528018"/>
    <lineage>
        <taxon>Bacteria</taxon>
        <taxon>Pseudomonadati</taxon>
        <taxon>Planctomycetota</taxon>
        <taxon>Planctomycetia</taxon>
        <taxon>Planctomycetia incertae sedis</taxon>
        <taxon>Saltatorellus</taxon>
    </lineage>
</organism>
<dbReference type="Proteomes" id="UP000320390">
    <property type="component" value="Chromosome"/>
</dbReference>
<dbReference type="RefSeq" id="WP_419191156.1">
    <property type="nucleotide sequence ID" value="NZ_CP036434.1"/>
</dbReference>
<evidence type="ECO:0000313" key="2">
    <source>
        <dbReference type="EMBL" id="QDV06351.1"/>
    </source>
</evidence>
<dbReference type="InterPro" id="IPR015943">
    <property type="entry name" value="WD40/YVTN_repeat-like_dom_sf"/>
</dbReference>
<keyword evidence="3" id="KW-1185">Reference proteome</keyword>
<dbReference type="PANTHER" id="PTHR31270">
    <property type="entry name" value="GLUTAMINYL-PEPTIDE CYCLOTRANSFERASE"/>
    <property type="match status" value="1"/>
</dbReference>
<dbReference type="AlphaFoldDB" id="A0A518EQJ1"/>
<dbReference type="Pfam" id="PF05096">
    <property type="entry name" value="Glu_cyclase_2"/>
    <property type="match status" value="1"/>
</dbReference>
<dbReference type="GO" id="GO:0016603">
    <property type="term" value="F:glutaminyl-peptide cyclotransferase activity"/>
    <property type="evidence" value="ECO:0007669"/>
    <property type="project" value="InterPro"/>
</dbReference>
<proteinExistence type="predicted"/>
<sequence length="304" mass="33781">MNSPHLGSQEPSALTATAWLLVAGLAACADGERMDPAVVEPSAPGKEAAASDSQEAAEEASEDVPPAKPAEPRLYTYDVVARYPHDRGAYTQGLLWLDGKLYESTGQRGESSLRIVDLETGEVQKKRDIDRRLFGEGLAAVNGLFYMLTWKAGQALLFDINTLRPLSYGYSYPGEGWGLTTCDEGLVMSDGTSQIRFLDPKGMKPIRSIQVSDRGRPIDQLNELEWIRGEIWANLWKSNLIARIDPATGKVNAWVDMTGLLGTERVNYPEEDVLNGIAWDEEGERLFLTGKRWPYLYQVELREK</sequence>
<dbReference type="InterPro" id="IPR007788">
    <property type="entry name" value="QCT"/>
</dbReference>